<sequence>MPSTLTRINVADDGGLASIEQTPRPGSSKQVVIPVDRLVAYVHDPEEMDWRGTSMLRAAYKHWLLKDQFLRLEGQVLDRNGMGVPVYTAGEPGNQEEIDRGQKMASELRSGSSSGASIPNEAKLEILGVKGQLVSPREAIAYHDAQIGRSALAHFLNLSDKGGSYALADTQAEIFVQALQTIAEDIADTANQHLVEEMVQVAFDSPGPYPRIVFDPIGTKKELTAEALSILINAGLILPDKDLEEEMRRRYGLPPKRPLPGTSEEDGSA</sequence>
<dbReference type="Proteomes" id="UP000567922">
    <property type="component" value="Unassembled WGS sequence"/>
</dbReference>
<evidence type="ECO:0000313" key="3">
    <source>
        <dbReference type="Proteomes" id="UP000567922"/>
    </source>
</evidence>
<keyword evidence="3" id="KW-1185">Reference proteome</keyword>
<dbReference type="InterPro" id="IPR009279">
    <property type="entry name" value="Portal_Mu"/>
</dbReference>
<dbReference type="AlphaFoldDB" id="A0A839RV78"/>
<dbReference type="Pfam" id="PF06074">
    <property type="entry name" value="Portal_Mu"/>
    <property type="match status" value="1"/>
</dbReference>
<protein>
    <submittedName>
        <fullName evidence="2">Uncharacterized protein</fullName>
    </submittedName>
</protein>
<reference evidence="2 3" key="1">
    <citation type="submission" date="2020-08" db="EMBL/GenBank/DDBJ databases">
        <title>Sequencing the genomes of 1000 actinobacteria strains.</title>
        <authorList>
            <person name="Klenk H.-P."/>
        </authorList>
    </citation>
    <scope>NUCLEOTIDE SEQUENCE [LARGE SCALE GENOMIC DNA]</scope>
    <source>
        <strain evidence="2 3">DSM 45258</strain>
    </source>
</reference>
<dbReference type="EMBL" id="JACHWS010000008">
    <property type="protein sequence ID" value="MBB3040138.1"/>
    <property type="molecule type" value="Genomic_DNA"/>
</dbReference>
<feature type="region of interest" description="Disordered" evidence="1">
    <location>
        <begin position="248"/>
        <end position="269"/>
    </location>
</feature>
<comment type="caution">
    <text evidence="2">The sequence shown here is derived from an EMBL/GenBank/DDBJ whole genome shotgun (WGS) entry which is preliminary data.</text>
</comment>
<name>A0A839RV78_9ACTN</name>
<evidence type="ECO:0000256" key="1">
    <source>
        <dbReference type="SAM" id="MobiDB-lite"/>
    </source>
</evidence>
<organism evidence="2 3">
    <name type="scientific">Hoyosella altamirensis</name>
    <dbReference type="NCBI Taxonomy" id="616997"/>
    <lineage>
        <taxon>Bacteria</taxon>
        <taxon>Bacillati</taxon>
        <taxon>Actinomycetota</taxon>
        <taxon>Actinomycetes</taxon>
        <taxon>Mycobacteriales</taxon>
        <taxon>Hoyosellaceae</taxon>
        <taxon>Hoyosella</taxon>
    </lineage>
</organism>
<evidence type="ECO:0000313" key="2">
    <source>
        <dbReference type="EMBL" id="MBB3040138.1"/>
    </source>
</evidence>
<accession>A0A839RV78</accession>
<proteinExistence type="predicted"/>
<gene>
    <name evidence="2" type="ORF">FHU29_004633</name>
</gene>